<sequence>MKYTLLSALVICCVTYVTAQLRSVSDGTHIYTLTYNKLFKHSLDDLSLLSSQDSNGLRYDVIHVGGRLYSFGIDGLVRVDPSGAATKVAEITNNMLYIGHESTHIYFRKFDSDYNLSLERFNTQTDSFDNSIAINSDKDFVSVANNVIYLIKEDVNLVNITSIDLSTFTFTTNKYTNIPCQSGFRQTTSTKNRIILACADKYTLYNTETKTYQLFNFSSPLVSSFLEDRQNPSKLYSTFENNRVVTKYEIRSESIQVNELSINDLSVLSADVIWDSSIYQKTIPAQGVAQINVGPRDCKISNSTYYCYKYTSVYPTTLSLITYNLVTKQYKQVPLDAGLPQVTSQPEPQPTQPEPTVCTPCTCGEENLSGDNHASPARRLRHNDCPTCKLCPTSTQPPTQPPTQQPTQSPVVEPTPKPTTTATPDTTKAPSQHESGEDTAREDTSSASIVAASAIGAVAAAAVAIL</sequence>
<dbReference type="Proteomes" id="UP001431209">
    <property type="component" value="Unassembled WGS sequence"/>
</dbReference>
<feature type="compositionally biased region" description="Low complexity" evidence="1">
    <location>
        <begin position="405"/>
        <end position="430"/>
    </location>
</feature>
<keyword evidence="2" id="KW-0732">Signal</keyword>
<gene>
    <name evidence="3" type="ORF">AKO1_006296</name>
</gene>
<feature type="chain" id="PRO_5043441890" evidence="2">
    <location>
        <begin position="20"/>
        <end position="466"/>
    </location>
</feature>
<keyword evidence="4" id="KW-1185">Reference proteome</keyword>
<comment type="caution">
    <text evidence="3">The sequence shown here is derived from an EMBL/GenBank/DDBJ whole genome shotgun (WGS) entry which is preliminary data.</text>
</comment>
<evidence type="ECO:0000313" key="4">
    <source>
        <dbReference type="Proteomes" id="UP001431209"/>
    </source>
</evidence>
<organism evidence="3 4">
    <name type="scientific">Acrasis kona</name>
    <dbReference type="NCBI Taxonomy" id="1008807"/>
    <lineage>
        <taxon>Eukaryota</taxon>
        <taxon>Discoba</taxon>
        <taxon>Heterolobosea</taxon>
        <taxon>Tetramitia</taxon>
        <taxon>Eutetramitia</taxon>
        <taxon>Acrasidae</taxon>
        <taxon>Acrasis</taxon>
    </lineage>
</organism>
<name>A0AAW2YHE8_9EUKA</name>
<evidence type="ECO:0000256" key="2">
    <source>
        <dbReference type="SAM" id="SignalP"/>
    </source>
</evidence>
<feature type="compositionally biased region" description="Basic and acidic residues" evidence="1">
    <location>
        <begin position="434"/>
        <end position="444"/>
    </location>
</feature>
<feature type="signal peptide" evidence="2">
    <location>
        <begin position="1"/>
        <end position="19"/>
    </location>
</feature>
<evidence type="ECO:0000256" key="1">
    <source>
        <dbReference type="SAM" id="MobiDB-lite"/>
    </source>
</evidence>
<dbReference type="AlphaFoldDB" id="A0AAW2YHE8"/>
<feature type="region of interest" description="Disordered" evidence="1">
    <location>
        <begin position="393"/>
        <end position="445"/>
    </location>
</feature>
<proteinExistence type="predicted"/>
<dbReference type="EMBL" id="JAOPGA020000036">
    <property type="protein sequence ID" value="KAL0476421.1"/>
    <property type="molecule type" value="Genomic_DNA"/>
</dbReference>
<protein>
    <submittedName>
        <fullName evidence="3">Uncharacterized protein</fullName>
    </submittedName>
</protein>
<reference evidence="3 4" key="1">
    <citation type="submission" date="2024-03" db="EMBL/GenBank/DDBJ databases">
        <title>The Acrasis kona genome and developmental transcriptomes reveal deep origins of eukaryotic multicellular pathways.</title>
        <authorList>
            <person name="Sheikh S."/>
            <person name="Fu C.-J."/>
            <person name="Brown M.W."/>
            <person name="Baldauf S.L."/>
        </authorList>
    </citation>
    <scope>NUCLEOTIDE SEQUENCE [LARGE SCALE GENOMIC DNA]</scope>
    <source>
        <strain evidence="3 4">ATCC MYA-3509</strain>
    </source>
</reference>
<accession>A0AAW2YHE8</accession>
<evidence type="ECO:0000313" key="3">
    <source>
        <dbReference type="EMBL" id="KAL0476421.1"/>
    </source>
</evidence>